<dbReference type="PANTHER" id="PTHR23300:SF0">
    <property type="entry name" value="METHANETHIOL OXIDASE"/>
    <property type="match status" value="1"/>
</dbReference>
<dbReference type="InterPro" id="IPR008826">
    <property type="entry name" value="Se-bd"/>
</dbReference>
<comment type="caution">
    <text evidence="3">The sequence shown here is derived from an EMBL/GenBank/DDBJ whole genome shotgun (WGS) entry which is preliminary data.</text>
</comment>
<dbReference type="GO" id="GO:0008430">
    <property type="term" value="F:selenium binding"/>
    <property type="evidence" value="ECO:0007669"/>
    <property type="project" value="InterPro"/>
</dbReference>
<evidence type="ECO:0000256" key="1">
    <source>
        <dbReference type="ARBA" id="ARBA00005606"/>
    </source>
</evidence>
<reference evidence="3" key="1">
    <citation type="submission" date="2020-06" db="EMBL/GenBank/DDBJ databases">
        <title>Draft genome of Bugula neritina, a colonial animal packing powerful symbionts and potential medicines.</title>
        <authorList>
            <person name="Rayko M."/>
        </authorList>
    </citation>
    <scope>NUCLEOTIDE SEQUENCE [LARGE SCALE GENOMIC DNA]</scope>
    <source>
        <strain evidence="3">Kwan_BN1</strain>
    </source>
</reference>
<keyword evidence="4" id="KW-1185">Reference proteome</keyword>
<dbReference type="Proteomes" id="UP000593567">
    <property type="component" value="Unassembled WGS sequence"/>
</dbReference>
<evidence type="ECO:0000313" key="3">
    <source>
        <dbReference type="EMBL" id="KAF6038663.1"/>
    </source>
</evidence>
<evidence type="ECO:0000313" key="4">
    <source>
        <dbReference type="Proteomes" id="UP000593567"/>
    </source>
</evidence>
<dbReference type="Pfam" id="PF05694">
    <property type="entry name" value="SBP56"/>
    <property type="match status" value="1"/>
</dbReference>
<evidence type="ECO:0000256" key="2">
    <source>
        <dbReference type="ARBA" id="ARBA00023266"/>
    </source>
</evidence>
<proteinExistence type="inferred from homology"/>
<gene>
    <name evidence="3" type="ORF">EB796_003032</name>
</gene>
<dbReference type="OrthoDB" id="10252446at2759"/>
<accession>A0A7J7KK85</accession>
<sequence length="118" mass="13360">MKSGDVIVSMMGDENDGAKGGFVVLDGQTWKIKGSWNSEDDVTPFGYDFWYQYKFNVMISSEFGSPCRWWKCFNPADVPTDVNINTYNTIIAYVTRCNKMNINNWNGCEILISGISSL</sequence>
<protein>
    <submittedName>
        <fullName evidence="3">SELENBP1</fullName>
    </submittedName>
</protein>
<dbReference type="PANTHER" id="PTHR23300">
    <property type="entry name" value="METHANETHIOL OXIDASE"/>
    <property type="match status" value="1"/>
</dbReference>
<organism evidence="3 4">
    <name type="scientific">Bugula neritina</name>
    <name type="common">Brown bryozoan</name>
    <name type="synonym">Sertularia neritina</name>
    <dbReference type="NCBI Taxonomy" id="10212"/>
    <lineage>
        <taxon>Eukaryota</taxon>
        <taxon>Metazoa</taxon>
        <taxon>Spiralia</taxon>
        <taxon>Lophotrochozoa</taxon>
        <taxon>Bryozoa</taxon>
        <taxon>Gymnolaemata</taxon>
        <taxon>Cheilostomatida</taxon>
        <taxon>Flustrina</taxon>
        <taxon>Buguloidea</taxon>
        <taxon>Bugulidae</taxon>
        <taxon>Bugula</taxon>
    </lineage>
</organism>
<dbReference type="EMBL" id="VXIV02000381">
    <property type="protein sequence ID" value="KAF6038663.1"/>
    <property type="molecule type" value="Genomic_DNA"/>
</dbReference>
<name>A0A7J7KK85_BUGNE</name>
<comment type="similarity">
    <text evidence="1">Belongs to the selenium-binding protein family.</text>
</comment>
<dbReference type="AlphaFoldDB" id="A0A7J7KK85"/>
<keyword evidence="2" id="KW-0711">Selenium</keyword>